<dbReference type="PROSITE" id="PS50005">
    <property type="entry name" value="TPR"/>
    <property type="match status" value="6"/>
</dbReference>
<dbReference type="FunFam" id="1.25.40.10:FF:000020">
    <property type="entry name" value="Stress-induced phosphoprotein 1"/>
    <property type="match status" value="1"/>
</dbReference>
<name>A0A7S0VN33_9CHLO</name>
<organism evidence="8">
    <name type="scientific">Polytomella parva</name>
    <dbReference type="NCBI Taxonomy" id="51329"/>
    <lineage>
        <taxon>Eukaryota</taxon>
        <taxon>Viridiplantae</taxon>
        <taxon>Chlorophyta</taxon>
        <taxon>core chlorophytes</taxon>
        <taxon>Chlorophyceae</taxon>
        <taxon>CS clade</taxon>
        <taxon>Chlamydomonadales</taxon>
        <taxon>Chlamydomonadaceae</taxon>
        <taxon>Polytomella</taxon>
    </lineage>
</organism>
<dbReference type="Pfam" id="PF17830">
    <property type="entry name" value="STI1-HOP_DP"/>
    <property type="match status" value="1"/>
</dbReference>
<dbReference type="SMART" id="SM00727">
    <property type="entry name" value="STI1"/>
    <property type="match status" value="2"/>
</dbReference>
<evidence type="ECO:0000313" key="8">
    <source>
        <dbReference type="EMBL" id="CAD8792953.1"/>
    </source>
</evidence>
<dbReference type="SMART" id="SM00028">
    <property type="entry name" value="TPR"/>
    <property type="match status" value="9"/>
</dbReference>
<gene>
    <name evidence="8" type="ORF">PPAR00522_LOCUS22116</name>
</gene>
<dbReference type="AlphaFoldDB" id="A0A7S0VN33"/>
<evidence type="ECO:0000256" key="2">
    <source>
        <dbReference type="ARBA" id="ARBA00022490"/>
    </source>
</evidence>
<dbReference type="Pfam" id="PF13414">
    <property type="entry name" value="TPR_11"/>
    <property type="match status" value="1"/>
</dbReference>
<dbReference type="InterPro" id="IPR006636">
    <property type="entry name" value="STI1_HS-bd"/>
</dbReference>
<feature type="domain" description="STI1" evidence="7">
    <location>
        <begin position="545"/>
        <end position="584"/>
    </location>
</feature>
<dbReference type="PROSITE" id="PS50293">
    <property type="entry name" value="TPR_REGION"/>
    <property type="match status" value="2"/>
</dbReference>
<feature type="region of interest" description="Disordered" evidence="6">
    <location>
        <begin position="223"/>
        <end position="268"/>
    </location>
</feature>
<feature type="repeat" description="TPR" evidence="5">
    <location>
        <begin position="441"/>
        <end position="474"/>
    </location>
</feature>
<dbReference type="Pfam" id="PF00515">
    <property type="entry name" value="TPR_1"/>
    <property type="match status" value="2"/>
</dbReference>
<dbReference type="Pfam" id="PF13432">
    <property type="entry name" value="TPR_16"/>
    <property type="match status" value="1"/>
</dbReference>
<keyword evidence="3" id="KW-0677">Repeat</keyword>
<dbReference type="FunFam" id="1.25.40.10:FF:000010">
    <property type="entry name" value="Stress-induced phosphoprotein 1"/>
    <property type="match status" value="1"/>
</dbReference>
<feature type="compositionally biased region" description="Basic and acidic residues" evidence="6">
    <location>
        <begin position="233"/>
        <end position="254"/>
    </location>
</feature>
<dbReference type="PANTHER" id="PTHR22904:SF533">
    <property type="entry name" value="HSP70-HSP90 ORGANIZING PROTEIN 3"/>
    <property type="match status" value="1"/>
</dbReference>
<evidence type="ECO:0000256" key="4">
    <source>
        <dbReference type="ARBA" id="ARBA00022803"/>
    </source>
</evidence>
<feature type="repeat" description="TPR" evidence="5">
    <location>
        <begin position="70"/>
        <end position="103"/>
    </location>
</feature>
<dbReference type="SUPFAM" id="SSF48452">
    <property type="entry name" value="TPR-like"/>
    <property type="match status" value="1"/>
</dbReference>
<feature type="repeat" description="TPR" evidence="5">
    <location>
        <begin position="342"/>
        <end position="375"/>
    </location>
</feature>
<dbReference type="Gene3D" id="1.10.260.100">
    <property type="match status" value="1"/>
</dbReference>
<feature type="repeat" description="TPR" evidence="5">
    <location>
        <begin position="475"/>
        <end position="508"/>
    </location>
</feature>
<protein>
    <recommendedName>
        <fullName evidence="7">STI1 domain-containing protein</fullName>
    </recommendedName>
</protein>
<evidence type="ECO:0000256" key="5">
    <source>
        <dbReference type="PROSITE-ProRule" id="PRU00339"/>
    </source>
</evidence>
<proteinExistence type="predicted"/>
<dbReference type="EMBL" id="HBFM01033916">
    <property type="protein sequence ID" value="CAD8792953.1"/>
    <property type="molecule type" value="Transcribed_RNA"/>
</dbReference>
<dbReference type="PANTHER" id="PTHR22904">
    <property type="entry name" value="TPR REPEAT CONTAINING PROTEIN"/>
    <property type="match status" value="1"/>
</dbReference>
<dbReference type="InterPro" id="IPR019734">
    <property type="entry name" value="TPR_rpt"/>
</dbReference>
<feature type="repeat" description="TPR" evidence="5">
    <location>
        <begin position="2"/>
        <end position="35"/>
    </location>
</feature>
<dbReference type="GO" id="GO:0051879">
    <property type="term" value="F:Hsp90 protein binding"/>
    <property type="evidence" value="ECO:0007669"/>
    <property type="project" value="TreeGrafter"/>
</dbReference>
<accession>A0A7S0VN33</accession>
<comment type="subcellular location">
    <subcellularLocation>
        <location evidence="1">Cytoplasm</location>
    </subcellularLocation>
</comment>
<dbReference type="Gene3D" id="1.25.40.10">
    <property type="entry name" value="Tetratricopeptide repeat domain"/>
    <property type="match status" value="3"/>
</dbReference>
<evidence type="ECO:0000256" key="6">
    <source>
        <dbReference type="SAM" id="MobiDB-lite"/>
    </source>
</evidence>
<dbReference type="Pfam" id="PF13181">
    <property type="entry name" value="TPR_8"/>
    <property type="match status" value="1"/>
</dbReference>
<dbReference type="GO" id="GO:0005737">
    <property type="term" value="C:cytoplasm"/>
    <property type="evidence" value="ECO:0007669"/>
    <property type="project" value="UniProtKB-SubCell"/>
</dbReference>
<reference evidence="8" key="1">
    <citation type="submission" date="2021-01" db="EMBL/GenBank/DDBJ databases">
        <authorList>
            <person name="Corre E."/>
            <person name="Pelletier E."/>
            <person name="Niang G."/>
            <person name="Scheremetjew M."/>
            <person name="Finn R."/>
            <person name="Kale V."/>
            <person name="Holt S."/>
            <person name="Cochrane G."/>
            <person name="Meng A."/>
            <person name="Brown T."/>
            <person name="Cohen L."/>
        </authorList>
    </citation>
    <scope>NUCLEOTIDE SEQUENCE</scope>
    <source>
        <strain evidence="8">SAG 63-3</strain>
    </source>
</reference>
<evidence type="ECO:0000256" key="1">
    <source>
        <dbReference type="ARBA" id="ARBA00004496"/>
    </source>
</evidence>
<sequence>MADELKSKGNAAFSAGNFEEAIEFFTQAIDIDPNNHVLYSNRSACHASLSDFTEALVDAEKCVELKPDWAKGYSRLGAANHGLGNYEDAISNYDAGLKLDPNNAQMKSALESARDAMKGPMGGGFDLASMMGMFRNNPELSSMASNPQFLQMMMQMAQKDPSILEKFAARSKAAGAAGAGAAGANASFKEGNETCCPDDACAGGTCPIPPRSKPAAATVIEEEGDGDISMAEAESKEEVKEKAKKEAEKEKENEASTPAESDNKAEAAKEKELGNAAYKAKKFEDAIAHYNKALELYDGDVSFLTNRAAVYFEMGQFEEVVKDCDTAVNVGRDLRADYKLIARALTRKGNALMKLDRVEEAVTAFNKSLTEHRNADTLAALNKAEKALKERKESEYVDLSKCEEERDKGNQAFKEQKYPEAVQFYQEALRRGPPAVNPEAYKLYSNLAACYTKLGAYPDGVKFADKCIELNPTFAKGYSRKGTLQYFMREYEKAAETYRAGLVHEPDNDELKEGVAKCFDAISRFAMGEASAEELKERQAKSMADPDVQNILRDPVMQNVLRDFQENPREAQQHLKNPSIMGKLNKLVAAGIVQLK</sequence>
<dbReference type="FunFam" id="1.10.260.100:FF:000002">
    <property type="entry name" value="Stress-induced-phosphoprotein 1 (Hsp70/Hsp90-organizing)"/>
    <property type="match status" value="1"/>
</dbReference>
<feature type="repeat" description="TPR" evidence="5">
    <location>
        <begin position="267"/>
        <end position="300"/>
    </location>
</feature>
<keyword evidence="2" id="KW-0963">Cytoplasm</keyword>
<evidence type="ECO:0000259" key="7">
    <source>
        <dbReference type="SMART" id="SM00727"/>
    </source>
</evidence>
<dbReference type="InterPro" id="IPR011990">
    <property type="entry name" value="TPR-like_helical_dom_sf"/>
</dbReference>
<evidence type="ECO:0000256" key="3">
    <source>
        <dbReference type="ARBA" id="ARBA00022737"/>
    </source>
</evidence>
<feature type="domain" description="STI1" evidence="7">
    <location>
        <begin position="127"/>
        <end position="167"/>
    </location>
</feature>
<keyword evidence="4 5" id="KW-0802">TPR repeat</keyword>
<dbReference type="InterPro" id="IPR041243">
    <property type="entry name" value="STI1/HOP_DP"/>
</dbReference>